<keyword evidence="3" id="KW-1003">Cell membrane</keyword>
<evidence type="ECO:0000256" key="2">
    <source>
        <dbReference type="ARBA" id="ARBA00007928"/>
    </source>
</evidence>
<dbReference type="PIRSF" id="PIRSF006324">
    <property type="entry name" value="LeuE"/>
    <property type="match status" value="1"/>
</dbReference>
<sequence length="229" mass="24264">MNAFMHTAFGITDFWTYVLGTVFIVLLPGPNSMYVLSVAAQRGVRAGYKGACGVFLGDAVLMVLSAAGVASLLKASPALFYVVKYIGAAYLGWIGFNMLRGAVRNWTKAGQAGQAGQAINAAAAMPIDQSSPFRKALVISLMNPKAILFFISFFIQFVDPGFGYPALAFLALGVVVQIFSFLYLTTLIFVGVKLAAAFRRRRRLSAGVSSGVGAMFIGFGAKLATATLS</sequence>
<keyword evidence="4 7" id="KW-0812">Transmembrane</keyword>
<evidence type="ECO:0000256" key="1">
    <source>
        <dbReference type="ARBA" id="ARBA00004651"/>
    </source>
</evidence>
<feature type="transmembrane region" description="Helical" evidence="7">
    <location>
        <begin position="14"/>
        <end position="39"/>
    </location>
</feature>
<evidence type="ECO:0000313" key="8">
    <source>
        <dbReference type="EMBL" id="CAG9172166.1"/>
    </source>
</evidence>
<dbReference type="Proteomes" id="UP000727654">
    <property type="component" value="Unassembled WGS sequence"/>
</dbReference>
<evidence type="ECO:0000256" key="6">
    <source>
        <dbReference type="ARBA" id="ARBA00023136"/>
    </source>
</evidence>
<feature type="transmembrane region" description="Helical" evidence="7">
    <location>
        <begin position="164"/>
        <end position="192"/>
    </location>
</feature>
<gene>
    <name evidence="8" type="primary">leuE</name>
    <name evidence="8" type="ORF">LMG23992_02136</name>
</gene>
<evidence type="ECO:0000313" key="9">
    <source>
        <dbReference type="Proteomes" id="UP000727654"/>
    </source>
</evidence>
<dbReference type="RefSeq" id="WP_224079765.1">
    <property type="nucleotide sequence ID" value="NZ_CAJZAI010000004.1"/>
</dbReference>
<feature type="transmembrane region" description="Helical" evidence="7">
    <location>
        <begin position="204"/>
        <end position="224"/>
    </location>
</feature>
<keyword evidence="5 7" id="KW-1133">Transmembrane helix</keyword>
<comment type="similarity">
    <text evidence="2">Belongs to the Rht family.</text>
</comment>
<dbReference type="NCBIfam" id="NF008201">
    <property type="entry name" value="PRK10958.1"/>
    <property type="match status" value="1"/>
</dbReference>
<comment type="caution">
    <text evidence="8">The sequence shown here is derived from an EMBL/GenBank/DDBJ whole genome shotgun (WGS) entry which is preliminary data.</text>
</comment>
<protein>
    <submittedName>
        <fullName evidence="8">Leucine efflux protein</fullName>
    </submittedName>
</protein>
<dbReference type="PANTHER" id="PTHR30086:SF15">
    <property type="entry name" value="LEUCINE EFFLUX PROTEIN"/>
    <property type="match status" value="1"/>
</dbReference>
<keyword evidence="6 7" id="KW-0472">Membrane</keyword>
<comment type="subcellular location">
    <subcellularLocation>
        <location evidence="1">Cell membrane</location>
        <topology evidence="1">Multi-pass membrane protein</topology>
    </subcellularLocation>
</comment>
<evidence type="ECO:0000256" key="3">
    <source>
        <dbReference type="ARBA" id="ARBA00022475"/>
    </source>
</evidence>
<dbReference type="PANTHER" id="PTHR30086">
    <property type="entry name" value="ARGININE EXPORTER PROTEIN ARGO"/>
    <property type="match status" value="1"/>
</dbReference>
<feature type="transmembrane region" description="Helical" evidence="7">
    <location>
        <begin position="51"/>
        <end position="73"/>
    </location>
</feature>
<evidence type="ECO:0000256" key="7">
    <source>
        <dbReference type="SAM" id="Phobius"/>
    </source>
</evidence>
<dbReference type="EMBL" id="CAJZAI010000004">
    <property type="protein sequence ID" value="CAG9172166.1"/>
    <property type="molecule type" value="Genomic_DNA"/>
</dbReference>
<keyword evidence="9" id="KW-1185">Reference proteome</keyword>
<accession>A0ABN7YJ45</accession>
<reference evidence="8 9" key="1">
    <citation type="submission" date="2021-08" db="EMBL/GenBank/DDBJ databases">
        <authorList>
            <person name="Peeters C."/>
        </authorList>
    </citation>
    <scope>NUCLEOTIDE SEQUENCE [LARGE SCALE GENOMIC DNA]</scope>
    <source>
        <strain evidence="8 9">LMG 23992</strain>
    </source>
</reference>
<feature type="transmembrane region" description="Helical" evidence="7">
    <location>
        <begin position="136"/>
        <end position="158"/>
    </location>
</feature>
<dbReference type="Pfam" id="PF01810">
    <property type="entry name" value="LysE"/>
    <property type="match status" value="1"/>
</dbReference>
<evidence type="ECO:0000256" key="5">
    <source>
        <dbReference type="ARBA" id="ARBA00022989"/>
    </source>
</evidence>
<organism evidence="8 9">
    <name type="scientific">Cupriavidus laharis</name>
    <dbReference type="NCBI Taxonomy" id="151654"/>
    <lineage>
        <taxon>Bacteria</taxon>
        <taxon>Pseudomonadati</taxon>
        <taxon>Pseudomonadota</taxon>
        <taxon>Betaproteobacteria</taxon>
        <taxon>Burkholderiales</taxon>
        <taxon>Burkholderiaceae</taxon>
        <taxon>Cupriavidus</taxon>
    </lineage>
</organism>
<dbReference type="InterPro" id="IPR001123">
    <property type="entry name" value="LeuE-type"/>
</dbReference>
<evidence type="ECO:0000256" key="4">
    <source>
        <dbReference type="ARBA" id="ARBA00022692"/>
    </source>
</evidence>
<proteinExistence type="inferred from homology"/>
<name>A0ABN7YJ45_9BURK</name>
<feature type="transmembrane region" description="Helical" evidence="7">
    <location>
        <begin position="79"/>
        <end position="99"/>
    </location>
</feature>